<dbReference type="OrthoDB" id="3638488at2759"/>
<proteinExistence type="predicted"/>
<dbReference type="Gene3D" id="1.10.510.10">
    <property type="entry name" value="Transferase(Phosphotransferase) domain 1"/>
    <property type="match status" value="1"/>
</dbReference>
<dbReference type="SUPFAM" id="SSF56112">
    <property type="entry name" value="Protein kinase-like (PK-like)"/>
    <property type="match status" value="1"/>
</dbReference>
<dbReference type="PROSITE" id="PS00107">
    <property type="entry name" value="PROTEIN_KINASE_ATP"/>
    <property type="match status" value="1"/>
</dbReference>
<evidence type="ECO:0000256" key="7">
    <source>
        <dbReference type="ARBA" id="ARBA00047899"/>
    </source>
</evidence>
<dbReference type="PROSITE" id="PS50011">
    <property type="entry name" value="PROTEIN_KINASE_DOM"/>
    <property type="match status" value="1"/>
</dbReference>
<dbReference type="AlphaFoldDB" id="A0A5N6KVN8"/>
<sequence>MALDEQLVPSEPSKPLLPGNLTDSPKPLPGCGNQPGAIALRLLAKSSHIMKIPALPPRPRAPLLAMLDGAPDGGNDHVNAPLSQMQRRFSMPSLSRHKRYRPQEYCQSRRLAPIVTKINHQCPQSSLLHLPQPHESLQTTATSSYVNSASPLALTCSTGQTSPASDVISLKSIQSTTQPQCLTNERNAPAQHPGMVHQAIPQPIRNGCSLPPIQESPGGDPVNPLEVCKENAIISVALIEKVASTKIYFETLYNDKDFSDVSPRSLRRRQMEKTLYEATNLAPSAKAKQRRSFFRIETGHLRKLRLLKSRHPEDMRNSMETAGFEAIRILGKGSFGVVRLVREKNIHRSLTRHGANPVYAMKVIKKTEMLRNSQEGHLRAERDFLVSCAETSEWVVPLLASFQDLDHLYLVMEYEIGGDFLGLLLRKTIISEPAARFYIAEMILCIEEAHRMKWIHRDVKPDNFLISASGHLKISDFGLAFDGHWSHNQAYYNDHRYSLLERFGVVVDGDEQDCNGGQPPHNFSSTSQFFGGERDLAGRFKIIQGRNNRRKLAKSVVGTSQYMAPEVVRGCWYDGRCDWWSIGIILFECLWGYTPFCREDREATKKAILEHGKLFMLPPPDQDVSTIAQDLIFRLLQEPELRLCSNKYTKNDFRRDLRCVPNVSKGARDYRGHHVYADDAEDIRRHPFFHGINWENILKLTPPWVPRVNTGDSTKYFDSEEHILGDSSVESMGNPDEKSLQTGAATPDERRAAVGGMDGQRMHKVQKPKRRPRDKLLRDPTLCKTVMEARKQRAFLGYTYRRPKKWVLLDEGTSEDQTSSSRSRDTEGDTIMGGC</sequence>
<evidence type="ECO:0000256" key="1">
    <source>
        <dbReference type="ARBA" id="ARBA00012513"/>
    </source>
</evidence>
<dbReference type="Pfam" id="PF00069">
    <property type="entry name" value="Pkinase"/>
    <property type="match status" value="2"/>
</dbReference>
<keyword evidence="14" id="KW-1185">Reference proteome</keyword>
<feature type="region of interest" description="Disordered" evidence="10">
    <location>
        <begin position="726"/>
        <end position="777"/>
    </location>
</feature>
<comment type="catalytic activity">
    <reaction evidence="8">
        <text>L-seryl-[protein] + ATP = O-phospho-L-seryl-[protein] + ADP + H(+)</text>
        <dbReference type="Rhea" id="RHEA:17989"/>
        <dbReference type="Rhea" id="RHEA-COMP:9863"/>
        <dbReference type="Rhea" id="RHEA-COMP:11604"/>
        <dbReference type="ChEBI" id="CHEBI:15378"/>
        <dbReference type="ChEBI" id="CHEBI:29999"/>
        <dbReference type="ChEBI" id="CHEBI:30616"/>
        <dbReference type="ChEBI" id="CHEBI:83421"/>
        <dbReference type="ChEBI" id="CHEBI:456216"/>
        <dbReference type="EC" id="2.7.11.1"/>
    </reaction>
</comment>
<protein>
    <recommendedName>
        <fullName evidence="1">non-specific serine/threonine protein kinase</fullName>
        <ecNumber evidence="1">2.7.11.1</ecNumber>
    </recommendedName>
</protein>
<dbReference type="Gene3D" id="3.30.200.20">
    <property type="entry name" value="Phosphorylase Kinase, domain 1"/>
    <property type="match status" value="1"/>
</dbReference>
<dbReference type="Proteomes" id="UP000327013">
    <property type="component" value="Unassembled WGS sequence"/>
</dbReference>
<keyword evidence="6 9" id="KW-0067">ATP-binding</keyword>
<dbReference type="InterPro" id="IPR011009">
    <property type="entry name" value="Kinase-like_dom_sf"/>
</dbReference>
<feature type="region of interest" description="Disordered" evidence="10">
    <location>
        <begin position="1"/>
        <end position="32"/>
    </location>
</feature>
<feature type="domain" description="AGC-kinase C-terminal" evidence="12">
    <location>
        <begin position="690"/>
        <end position="810"/>
    </location>
</feature>
<feature type="domain" description="Protein kinase" evidence="11">
    <location>
        <begin position="324"/>
        <end position="654"/>
    </location>
</feature>
<keyword evidence="5" id="KW-0418">Kinase</keyword>
<evidence type="ECO:0000256" key="3">
    <source>
        <dbReference type="ARBA" id="ARBA00022679"/>
    </source>
</evidence>
<dbReference type="InterPro" id="IPR050236">
    <property type="entry name" value="Ser_Thr_kinase_AGC"/>
</dbReference>
<comment type="catalytic activity">
    <reaction evidence="7">
        <text>L-threonyl-[protein] + ATP = O-phospho-L-threonyl-[protein] + ADP + H(+)</text>
        <dbReference type="Rhea" id="RHEA:46608"/>
        <dbReference type="Rhea" id="RHEA-COMP:11060"/>
        <dbReference type="Rhea" id="RHEA-COMP:11605"/>
        <dbReference type="ChEBI" id="CHEBI:15378"/>
        <dbReference type="ChEBI" id="CHEBI:30013"/>
        <dbReference type="ChEBI" id="CHEBI:30616"/>
        <dbReference type="ChEBI" id="CHEBI:61977"/>
        <dbReference type="ChEBI" id="CHEBI:456216"/>
        <dbReference type="EC" id="2.7.11.1"/>
    </reaction>
</comment>
<evidence type="ECO:0000256" key="2">
    <source>
        <dbReference type="ARBA" id="ARBA00022527"/>
    </source>
</evidence>
<evidence type="ECO:0000256" key="4">
    <source>
        <dbReference type="ARBA" id="ARBA00022741"/>
    </source>
</evidence>
<feature type="region of interest" description="Disordered" evidence="10">
    <location>
        <begin position="809"/>
        <end position="835"/>
    </location>
</feature>
<dbReference type="InterPro" id="IPR000961">
    <property type="entry name" value="AGC-kinase_C"/>
</dbReference>
<feature type="binding site" evidence="9">
    <location>
        <position position="362"/>
    </location>
    <ligand>
        <name>ATP</name>
        <dbReference type="ChEBI" id="CHEBI:30616"/>
    </ligand>
</feature>
<evidence type="ECO:0000256" key="5">
    <source>
        <dbReference type="ARBA" id="ARBA00022777"/>
    </source>
</evidence>
<gene>
    <name evidence="13" type="ORF">FH972_023392</name>
</gene>
<keyword evidence="3" id="KW-0808">Transferase</keyword>
<name>A0A5N6KVN8_9ROSI</name>
<dbReference type="InterPro" id="IPR000719">
    <property type="entry name" value="Prot_kinase_dom"/>
</dbReference>
<dbReference type="SMART" id="SM00220">
    <property type="entry name" value="S_TKc"/>
    <property type="match status" value="1"/>
</dbReference>
<evidence type="ECO:0000259" key="11">
    <source>
        <dbReference type="PROSITE" id="PS50011"/>
    </source>
</evidence>
<evidence type="ECO:0000259" key="12">
    <source>
        <dbReference type="PROSITE" id="PS51285"/>
    </source>
</evidence>
<dbReference type="PROSITE" id="PS51285">
    <property type="entry name" value="AGC_KINASE_CTER"/>
    <property type="match status" value="1"/>
</dbReference>
<evidence type="ECO:0000256" key="10">
    <source>
        <dbReference type="SAM" id="MobiDB-lite"/>
    </source>
</evidence>
<dbReference type="PANTHER" id="PTHR24356">
    <property type="entry name" value="SERINE/THREONINE-PROTEIN KINASE"/>
    <property type="match status" value="1"/>
</dbReference>
<reference evidence="13 14" key="1">
    <citation type="submission" date="2019-06" db="EMBL/GenBank/DDBJ databases">
        <title>A chromosomal-level reference genome of Carpinus fangiana (Coryloideae, Betulaceae).</title>
        <authorList>
            <person name="Yang X."/>
            <person name="Wang Z."/>
            <person name="Zhang L."/>
            <person name="Hao G."/>
            <person name="Liu J."/>
            <person name="Yang Y."/>
        </authorList>
    </citation>
    <scope>NUCLEOTIDE SEQUENCE [LARGE SCALE GENOMIC DNA]</scope>
    <source>
        <strain evidence="13">Cfa_2016G</strain>
        <tissue evidence="13">Leaf</tissue>
    </source>
</reference>
<dbReference type="PANTHER" id="PTHR24356:SF400">
    <property type="entry name" value="SERINE_THREONINE-PROTEIN KINASE CBK1"/>
    <property type="match status" value="1"/>
</dbReference>
<evidence type="ECO:0000256" key="6">
    <source>
        <dbReference type="ARBA" id="ARBA00022840"/>
    </source>
</evidence>
<evidence type="ECO:0000256" key="9">
    <source>
        <dbReference type="PROSITE-ProRule" id="PRU10141"/>
    </source>
</evidence>
<dbReference type="GO" id="GO:0005524">
    <property type="term" value="F:ATP binding"/>
    <property type="evidence" value="ECO:0007669"/>
    <property type="project" value="UniProtKB-UniRule"/>
</dbReference>
<evidence type="ECO:0000313" key="13">
    <source>
        <dbReference type="EMBL" id="KAB8346348.1"/>
    </source>
</evidence>
<dbReference type="GO" id="GO:0035556">
    <property type="term" value="P:intracellular signal transduction"/>
    <property type="evidence" value="ECO:0007669"/>
    <property type="project" value="TreeGrafter"/>
</dbReference>
<organism evidence="13 14">
    <name type="scientific">Carpinus fangiana</name>
    <dbReference type="NCBI Taxonomy" id="176857"/>
    <lineage>
        <taxon>Eukaryota</taxon>
        <taxon>Viridiplantae</taxon>
        <taxon>Streptophyta</taxon>
        <taxon>Embryophyta</taxon>
        <taxon>Tracheophyta</taxon>
        <taxon>Spermatophyta</taxon>
        <taxon>Magnoliopsida</taxon>
        <taxon>eudicotyledons</taxon>
        <taxon>Gunneridae</taxon>
        <taxon>Pentapetalae</taxon>
        <taxon>rosids</taxon>
        <taxon>fabids</taxon>
        <taxon>Fagales</taxon>
        <taxon>Betulaceae</taxon>
        <taxon>Carpinus</taxon>
    </lineage>
</organism>
<evidence type="ECO:0000313" key="14">
    <source>
        <dbReference type="Proteomes" id="UP000327013"/>
    </source>
</evidence>
<accession>A0A5N6KVN8</accession>
<dbReference type="EMBL" id="VIBQ01000013">
    <property type="protein sequence ID" value="KAB8346348.1"/>
    <property type="molecule type" value="Genomic_DNA"/>
</dbReference>
<evidence type="ECO:0000256" key="8">
    <source>
        <dbReference type="ARBA" id="ARBA00048679"/>
    </source>
</evidence>
<comment type="caution">
    <text evidence="13">The sequence shown here is derived from an EMBL/GenBank/DDBJ whole genome shotgun (WGS) entry which is preliminary data.</text>
</comment>
<dbReference type="GO" id="GO:0004674">
    <property type="term" value="F:protein serine/threonine kinase activity"/>
    <property type="evidence" value="ECO:0007669"/>
    <property type="project" value="UniProtKB-KW"/>
</dbReference>
<dbReference type="EC" id="2.7.11.1" evidence="1"/>
<keyword evidence="4 9" id="KW-0547">Nucleotide-binding</keyword>
<dbReference type="InterPro" id="IPR017441">
    <property type="entry name" value="Protein_kinase_ATP_BS"/>
</dbReference>
<keyword evidence="2" id="KW-0723">Serine/threonine-protein kinase</keyword>
<feature type="compositionally biased region" description="Basic residues" evidence="10">
    <location>
        <begin position="762"/>
        <end position="773"/>
    </location>
</feature>